<name>A0A644ZT54_9ZZZZ</name>
<feature type="region of interest" description="Disordered" evidence="1">
    <location>
        <begin position="74"/>
        <end position="93"/>
    </location>
</feature>
<protein>
    <submittedName>
        <fullName evidence="2">Uncharacterized protein</fullName>
    </submittedName>
</protein>
<evidence type="ECO:0000313" key="2">
    <source>
        <dbReference type="EMBL" id="MPM43937.1"/>
    </source>
</evidence>
<organism evidence="2">
    <name type="scientific">bioreactor metagenome</name>
    <dbReference type="NCBI Taxonomy" id="1076179"/>
    <lineage>
        <taxon>unclassified sequences</taxon>
        <taxon>metagenomes</taxon>
        <taxon>ecological metagenomes</taxon>
    </lineage>
</organism>
<dbReference type="AlphaFoldDB" id="A0A644ZT54"/>
<reference evidence="2" key="1">
    <citation type="submission" date="2019-08" db="EMBL/GenBank/DDBJ databases">
        <authorList>
            <person name="Kucharzyk K."/>
            <person name="Murdoch R.W."/>
            <person name="Higgins S."/>
            <person name="Loffler F."/>
        </authorList>
    </citation>
    <scope>NUCLEOTIDE SEQUENCE</scope>
</reference>
<comment type="caution">
    <text evidence="2">The sequence shown here is derived from an EMBL/GenBank/DDBJ whole genome shotgun (WGS) entry which is preliminary data.</text>
</comment>
<dbReference type="EMBL" id="VSSQ01010292">
    <property type="protein sequence ID" value="MPM43937.1"/>
    <property type="molecule type" value="Genomic_DNA"/>
</dbReference>
<proteinExistence type="predicted"/>
<sequence>MLISSETGIANPIFIVPVEAVPVPFGAGSVPFDAHPAIVIISKEQQITANTRFIVVHSPLFLFLNSLDLGTIHDPEGLRDNPCPTEVFPRESR</sequence>
<evidence type="ECO:0000256" key="1">
    <source>
        <dbReference type="SAM" id="MobiDB-lite"/>
    </source>
</evidence>
<gene>
    <name evidence="2" type="ORF">SDC9_90615</name>
</gene>
<accession>A0A644ZT54</accession>